<dbReference type="AlphaFoldDB" id="A0A2H3DWT1"/>
<keyword evidence="2" id="KW-1185">Reference proteome</keyword>
<proteinExistence type="predicted"/>
<dbReference type="STRING" id="47427.A0A2H3DWT1"/>
<dbReference type="OrthoDB" id="3217549at2759"/>
<evidence type="ECO:0008006" key="3">
    <source>
        <dbReference type="Google" id="ProtNLM"/>
    </source>
</evidence>
<dbReference type="InParanoid" id="A0A2H3DWT1"/>
<gene>
    <name evidence="1" type="ORF">ARMGADRAFT_1166091</name>
</gene>
<reference evidence="2" key="1">
    <citation type="journal article" date="2017" name="Nat. Ecol. Evol.">
        <title>Genome expansion and lineage-specific genetic innovations in the forest pathogenic fungi Armillaria.</title>
        <authorList>
            <person name="Sipos G."/>
            <person name="Prasanna A.N."/>
            <person name="Walter M.C."/>
            <person name="O'Connor E."/>
            <person name="Balint B."/>
            <person name="Krizsan K."/>
            <person name="Kiss B."/>
            <person name="Hess J."/>
            <person name="Varga T."/>
            <person name="Slot J."/>
            <person name="Riley R."/>
            <person name="Boka B."/>
            <person name="Rigling D."/>
            <person name="Barry K."/>
            <person name="Lee J."/>
            <person name="Mihaltcheva S."/>
            <person name="LaButti K."/>
            <person name="Lipzen A."/>
            <person name="Waldron R."/>
            <person name="Moloney N.M."/>
            <person name="Sperisen C."/>
            <person name="Kredics L."/>
            <person name="Vagvoelgyi C."/>
            <person name="Patrignani A."/>
            <person name="Fitzpatrick D."/>
            <person name="Nagy I."/>
            <person name="Doyle S."/>
            <person name="Anderson J.B."/>
            <person name="Grigoriev I.V."/>
            <person name="Gueldener U."/>
            <person name="Muensterkoetter M."/>
            <person name="Nagy L.G."/>
        </authorList>
    </citation>
    <scope>NUCLEOTIDE SEQUENCE [LARGE SCALE GENOMIC DNA]</scope>
    <source>
        <strain evidence="2">Ar21-2</strain>
    </source>
</reference>
<sequence length="404" mass="46385">MNLINRLPPELLAEIFERTIPTGSSNWFTDIWEAPWIIGQVSSSWRRLVLSLPYVWSSISVNAYRKYTVPKLKAALTRSRTAPLTIRLFLSPTSTEQMTEVYQLLCNERRRWKSIRITLPRLSLVKAQQFHPLLASEADYPILESFHLVMSVHLPDRFLDRAPMLHEVRMARMVPLQTNTLPWSRITKLVTNILTVEQMFLLLRESPQLHTLEVSDSYRETYITHPLVHASLATFGVPNTSSFPFLTLPALADLYVRFPMDKNDADIFSAFVGRSNCPLESLRFSFKTFSVSLVDTIASLPTLRELHTAFFDGDVTPLLSALSTPPLILPRLEDLELNQTHKTFGPLRLREVVDLVSCRREHTPLRCVVMESKMVLPKRAEMQAPLLTTLRDLQRRGLVIKILE</sequence>
<organism evidence="1 2">
    <name type="scientific">Armillaria gallica</name>
    <name type="common">Bulbous honey fungus</name>
    <name type="synonym">Armillaria bulbosa</name>
    <dbReference type="NCBI Taxonomy" id="47427"/>
    <lineage>
        <taxon>Eukaryota</taxon>
        <taxon>Fungi</taxon>
        <taxon>Dikarya</taxon>
        <taxon>Basidiomycota</taxon>
        <taxon>Agaricomycotina</taxon>
        <taxon>Agaricomycetes</taxon>
        <taxon>Agaricomycetidae</taxon>
        <taxon>Agaricales</taxon>
        <taxon>Marasmiineae</taxon>
        <taxon>Physalacriaceae</taxon>
        <taxon>Armillaria</taxon>
    </lineage>
</organism>
<dbReference type="Gene3D" id="1.20.1280.50">
    <property type="match status" value="1"/>
</dbReference>
<accession>A0A2H3DWT1</accession>
<dbReference type="EMBL" id="KZ293660">
    <property type="protein sequence ID" value="PBK91926.1"/>
    <property type="molecule type" value="Genomic_DNA"/>
</dbReference>
<name>A0A2H3DWT1_ARMGA</name>
<evidence type="ECO:0000313" key="2">
    <source>
        <dbReference type="Proteomes" id="UP000217790"/>
    </source>
</evidence>
<evidence type="ECO:0000313" key="1">
    <source>
        <dbReference type="EMBL" id="PBK91926.1"/>
    </source>
</evidence>
<dbReference type="Proteomes" id="UP000217790">
    <property type="component" value="Unassembled WGS sequence"/>
</dbReference>
<dbReference type="OMA" id="IWEAPWI"/>
<protein>
    <recommendedName>
        <fullName evidence="3">F-box domain-containing protein</fullName>
    </recommendedName>
</protein>